<dbReference type="InterPro" id="IPR029021">
    <property type="entry name" value="Prot-tyrosine_phosphatase-like"/>
</dbReference>
<name>X6P2C3_RETFI</name>
<protein>
    <submittedName>
        <fullName evidence="1">Uncharacterized protein</fullName>
    </submittedName>
</protein>
<proteinExistence type="predicted"/>
<dbReference type="EMBL" id="ASPP01004759">
    <property type="protein sequence ID" value="ETO31707.1"/>
    <property type="molecule type" value="Genomic_DNA"/>
</dbReference>
<sequence>MSYAPRDKDHLTHNIRLGGSLDVNDVNSLQKELADVVRIKAQLSNWLFEYHKDTYALLPVDRKDMVLTEPISGSDSVKTLVEIYIEQDTSSFPVKLERLPVNDERAPDAVDIDTLVERVKEYTDNKTAINYCGHDLQLFNQEALRYVFVFFLFHCLICIRLRIDIYCNIFSDNKMMNHFPGEFQSNMSTKYPTVWPNTTPTISSEEAKDNKQYLRRMSTRSKVETHLQIEIQSQHSLSEQEMRNGNYTLVKKLLDVLTNKYHLDGHKIKTEVDDIIDRNQHLQNMRVCIYSTKLWYDRETPDRRSYWKELSEHFLERYLVLISFNAYLHEAIKDEFRSKYSEWVRKHPDVLDVLTIKSFNWD</sequence>
<accession>X6P2C3</accession>
<keyword evidence="2" id="KW-1185">Reference proteome</keyword>
<gene>
    <name evidence="1" type="ORF">RFI_05413</name>
</gene>
<dbReference type="SMART" id="SM01301">
    <property type="entry name" value="PTPlike_phytase"/>
    <property type="match status" value="1"/>
</dbReference>
<dbReference type="OrthoDB" id="66369at2759"/>
<evidence type="ECO:0000313" key="2">
    <source>
        <dbReference type="Proteomes" id="UP000023152"/>
    </source>
</evidence>
<dbReference type="Pfam" id="PF14566">
    <property type="entry name" value="PTPlike_phytase"/>
    <property type="match status" value="1"/>
</dbReference>
<dbReference type="Gene3D" id="3.90.190.10">
    <property type="entry name" value="Protein tyrosine phosphatase superfamily"/>
    <property type="match status" value="2"/>
</dbReference>
<dbReference type="Proteomes" id="UP000023152">
    <property type="component" value="Unassembled WGS sequence"/>
</dbReference>
<organism evidence="1 2">
    <name type="scientific">Reticulomyxa filosa</name>
    <dbReference type="NCBI Taxonomy" id="46433"/>
    <lineage>
        <taxon>Eukaryota</taxon>
        <taxon>Sar</taxon>
        <taxon>Rhizaria</taxon>
        <taxon>Retaria</taxon>
        <taxon>Foraminifera</taxon>
        <taxon>Monothalamids</taxon>
        <taxon>Reticulomyxidae</taxon>
        <taxon>Reticulomyxa</taxon>
    </lineage>
</organism>
<evidence type="ECO:0000313" key="1">
    <source>
        <dbReference type="EMBL" id="ETO31707.1"/>
    </source>
</evidence>
<comment type="caution">
    <text evidence="1">The sequence shown here is derived from an EMBL/GenBank/DDBJ whole genome shotgun (WGS) entry which is preliminary data.</text>
</comment>
<dbReference type="AlphaFoldDB" id="X6P2C3"/>
<reference evidence="1 2" key="1">
    <citation type="journal article" date="2013" name="Curr. Biol.">
        <title>The Genome of the Foraminiferan Reticulomyxa filosa.</title>
        <authorList>
            <person name="Glockner G."/>
            <person name="Hulsmann N."/>
            <person name="Schleicher M."/>
            <person name="Noegel A.A."/>
            <person name="Eichinger L."/>
            <person name="Gallinger C."/>
            <person name="Pawlowski J."/>
            <person name="Sierra R."/>
            <person name="Euteneuer U."/>
            <person name="Pillet L."/>
            <person name="Moustafa A."/>
            <person name="Platzer M."/>
            <person name="Groth M."/>
            <person name="Szafranski K."/>
            <person name="Schliwa M."/>
        </authorList>
    </citation>
    <scope>NUCLEOTIDE SEQUENCE [LARGE SCALE GENOMIC DNA]</scope>
</reference>